<organism evidence="2 3">
    <name type="scientific">Candidatus Falkowbacteria bacterium RIFOXYA2_FULL_47_19</name>
    <dbReference type="NCBI Taxonomy" id="1797994"/>
    <lineage>
        <taxon>Bacteria</taxon>
        <taxon>Candidatus Falkowiibacteriota</taxon>
    </lineage>
</organism>
<dbReference type="Proteomes" id="UP000178367">
    <property type="component" value="Unassembled WGS sequence"/>
</dbReference>
<gene>
    <name evidence="2" type="ORF">A2227_05855</name>
</gene>
<dbReference type="STRING" id="1797994.A2227_05855"/>
<dbReference type="InterPro" id="IPR036388">
    <property type="entry name" value="WH-like_DNA-bd_sf"/>
</dbReference>
<name>A0A1F5SN11_9BACT</name>
<dbReference type="InterPro" id="IPR036390">
    <property type="entry name" value="WH_DNA-bd_sf"/>
</dbReference>
<evidence type="ECO:0000259" key="1">
    <source>
        <dbReference type="Pfam" id="PF01978"/>
    </source>
</evidence>
<proteinExistence type="predicted"/>
<dbReference type="EMBL" id="MFGB01000004">
    <property type="protein sequence ID" value="OGF28082.1"/>
    <property type="molecule type" value="Genomic_DNA"/>
</dbReference>
<comment type="caution">
    <text evidence="2">The sequence shown here is derived from an EMBL/GenBank/DDBJ whole genome shotgun (WGS) entry which is preliminary data.</text>
</comment>
<dbReference type="InterPro" id="IPR051797">
    <property type="entry name" value="TrmB-like"/>
</dbReference>
<dbReference type="AlphaFoldDB" id="A0A1F5SN11"/>
<dbReference type="PANTHER" id="PTHR34293:SF1">
    <property type="entry name" value="HTH-TYPE TRANSCRIPTIONAL REGULATOR TRMBL2"/>
    <property type="match status" value="1"/>
</dbReference>
<reference evidence="2 3" key="1">
    <citation type="journal article" date="2016" name="Nat. Commun.">
        <title>Thousands of microbial genomes shed light on interconnected biogeochemical processes in an aquifer system.</title>
        <authorList>
            <person name="Anantharaman K."/>
            <person name="Brown C.T."/>
            <person name="Hug L.A."/>
            <person name="Sharon I."/>
            <person name="Castelle C.J."/>
            <person name="Probst A.J."/>
            <person name="Thomas B.C."/>
            <person name="Singh A."/>
            <person name="Wilkins M.J."/>
            <person name="Karaoz U."/>
            <person name="Brodie E.L."/>
            <person name="Williams K.H."/>
            <person name="Hubbard S.S."/>
            <person name="Banfield J.F."/>
        </authorList>
    </citation>
    <scope>NUCLEOTIDE SEQUENCE [LARGE SCALE GENOMIC DNA]</scope>
</reference>
<protein>
    <recommendedName>
        <fullName evidence="1">Transcription regulator TrmB N-terminal domain-containing protein</fullName>
    </recommendedName>
</protein>
<sequence length="243" mass="27927">MIDFKIISDLGLSDKETALYMACLKTGPSGASELAKTTGIQRTHIYDLAEKLADKGFLTQTRKEDKKIFAARSPEEILAVKRIELKKFADSIPELEKLARQKNNRPKIFYYEGGRELNKMMEGSIWGEGECLIWGDDLFYTKDEKEYQKKNIAQRLKTNTRCRVLAAVSNATLESQKKDKKELRETRLLPRNLFESRVNLTVYKNKTMVANHAKDFGFAVEDEDFADTLKAIFELIWKSGRVI</sequence>
<accession>A0A1F5SN11</accession>
<dbReference type="SUPFAM" id="SSF46785">
    <property type="entry name" value="Winged helix' DNA-binding domain"/>
    <property type="match status" value="1"/>
</dbReference>
<dbReference type="Pfam" id="PF01978">
    <property type="entry name" value="TrmB"/>
    <property type="match status" value="1"/>
</dbReference>
<feature type="domain" description="Transcription regulator TrmB N-terminal" evidence="1">
    <location>
        <begin position="9"/>
        <end position="75"/>
    </location>
</feature>
<evidence type="ECO:0000313" key="3">
    <source>
        <dbReference type="Proteomes" id="UP000178367"/>
    </source>
</evidence>
<dbReference type="Gene3D" id="1.10.10.10">
    <property type="entry name" value="Winged helix-like DNA-binding domain superfamily/Winged helix DNA-binding domain"/>
    <property type="match status" value="1"/>
</dbReference>
<evidence type="ECO:0000313" key="2">
    <source>
        <dbReference type="EMBL" id="OGF28082.1"/>
    </source>
</evidence>
<dbReference type="InterPro" id="IPR002831">
    <property type="entry name" value="Tscrpt_reg_TrmB_N"/>
</dbReference>
<dbReference type="PANTHER" id="PTHR34293">
    <property type="entry name" value="HTH-TYPE TRANSCRIPTIONAL REGULATOR TRMBL2"/>
    <property type="match status" value="1"/>
</dbReference>